<accession>A0ABV0TM96</accession>
<comment type="caution">
    <text evidence="1">The sequence shown here is derived from an EMBL/GenBank/DDBJ whole genome shotgun (WGS) entry which is preliminary data.</text>
</comment>
<organism evidence="1 2">
    <name type="scientific">Ilyodon furcidens</name>
    <name type="common">goldbreast splitfin</name>
    <dbReference type="NCBI Taxonomy" id="33524"/>
    <lineage>
        <taxon>Eukaryota</taxon>
        <taxon>Metazoa</taxon>
        <taxon>Chordata</taxon>
        <taxon>Craniata</taxon>
        <taxon>Vertebrata</taxon>
        <taxon>Euteleostomi</taxon>
        <taxon>Actinopterygii</taxon>
        <taxon>Neopterygii</taxon>
        <taxon>Teleostei</taxon>
        <taxon>Neoteleostei</taxon>
        <taxon>Acanthomorphata</taxon>
        <taxon>Ovalentaria</taxon>
        <taxon>Atherinomorphae</taxon>
        <taxon>Cyprinodontiformes</taxon>
        <taxon>Goodeidae</taxon>
        <taxon>Ilyodon</taxon>
    </lineage>
</organism>
<evidence type="ECO:0000313" key="2">
    <source>
        <dbReference type="Proteomes" id="UP001482620"/>
    </source>
</evidence>
<reference evidence="1 2" key="1">
    <citation type="submission" date="2021-06" db="EMBL/GenBank/DDBJ databases">
        <authorList>
            <person name="Palmer J.M."/>
        </authorList>
    </citation>
    <scope>NUCLEOTIDE SEQUENCE [LARGE SCALE GENOMIC DNA]</scope>
    <source>
        <strain evidence="2">if_2019</strain>
        <tissue evidence="1">Muscle</tissue>
    </source>
</reference>
<dbReference type="EMBL" id="JAHRIQ010038400">
    <property type="protein sequence ID" value="MEQ2234010.1"/>
    <property type="molecule type" value="Genomic_DNA"/>
</dbReference>
<dbReference type="Proteomes" id="UP001482620">
    <property type="component" value="Unassembled WGS sequence"/>
</dbReference>
<proteinExistence type="predicted"/>
<protein>
    <submittedName>
        <fullName evidence="1">Uncharacterized protein</fullName>
    </submittedName>
</protein>
<sequence>MMEMHVYSIFLYNSFQQQSGRSSSCNLWVAGLNPCSVRLSRVLGQDASPALPADGGQRAQWRRCMTAWPRAAVATLITDCCVKHFGVFGELIKRFTSAGHLPFITLM</sequence>
<gene>
    <name evidence="1" type="ORF">ILYODFUR_027563</name>
</gene>
<evidence type="ECO:0000313" key="1">
    <source>
        <dbReference type="EMBL" id="MEQ2234010.1"/>
    </source>
</evidence>
<name>A0ABV0TM96_9TELE</name>
<keyword evidence="2" id="KW-1185">Reference proteome</keyword>